<dbReference type="Pfam" id="PF05699">
    <property type="entry name" value="Dimer_Tnp_hAT"/>
    <property type="match status" value="1"/>
</dbReference>
<evidence type="ECO:0000313" key="2">
    <source>
        <dbReference type="EMBL" id="PRQ60105.1"/>
    </source>
</evidence>
<feature type="domain" description="HAT C-terminal dimerisation" evidence="1">
    <location>
        <begin position="101"/>
        <end position="178"/>
    </location>
</feature>
<comment type="caution">
    <text evidence="2">The sequence shown here is derived from an EMBL/GenBank/DDBJ whole genome shotgun (WGS) entry which is preliminary data.</text>
</comment>
<protein>
    <submittedName>
        <fullName evidence="2">Putative HAT dimerization domain, ribonuclease H-like domain-containing protein</fullName>
    </submittedName>
</protein>
<dbReference type="Proteomes" id="UP000238479">
    <property type="component" value="Chromosome 1"/>
</dbReference>
<dbReference type="InterPro" id="IPR008906">
    <property type="entry name" value="HATC_C_dom"/>
</dbReference>
<dbReference type="InterPro" id="IPR012337">
    <property type="entry name" value="RNaseH-like_sf"/>
</dbReference>
<dbReference type="SUPFAM" id="SSF53098">
    <property type="entry name" value="Ribonuclease H-like"/>
    <property type="match status" value="1"/>
</dbReference>
<dbReference type="GO" id="GO:0046983">
    <property type="term" value="F:protein dimerization activity"/>
    <property type="evidence" value="ECO:0007669"/>
    <property type="project" value="InterPro"/>
</dbReference>
<dbReference type="STRING" id="74649.A0A2P6SN31"/>
<reference evidence="2 3" key="1">
    <citation type="journal article" date="2018" name="Nat. Genet.">
        <title>The Rosa genome provides new insights in the design of modern roses.</title>
        <authorList>
            <person name="Bendahmane M."/>
        </authorList>
    </citation>
    <scope>NUCLEOTIDE SEQUENCE [LARGE SCALE GENOMIC DNA]</scope>
    <source>
        <strain evidence="3">cv. Old Blush</strain>
    </source>
</reference>
<sequence>MVGASTRWVSCLLGLEEGCVFGRNLSFLEYKIVLTLILSRFEQFKTFEENFGLLFDLDKLRSADRDSLKSFCANLTNLLKHGEISDLNEDDLYHDLQMLSEDLPNETKRAIDVLNYIKEVDGCYPNAWIAYRILLTIPVTVASAERSFSKLKLIKSYLRSTMSQERLSGLAMISIEKDIVGKLDYVNLISTFASKNARRVIFQ</sequence>
<accession>A0A2P6SN31</accession>
<proteinExistence type="predicted"/>
<dbReference type="PANTHER" id="PTHR45749:SF35">
    <property type="entry name" value="AC-LIKE TRANSPOSASE-RELATED"/>
    <property type="match status" value="1"/>
</dbReference>
<evidence type="ECO:0000259" key="1">
    <source>
        <dbReference type="Pfam" id="PF05699"/>
    </source>
</evidence>
<organism evidence="2 3">
    <name type="scientific">Rosa chinensis</name>
    <name type="common">China rose</name>
    <dbReference type="NCBI Taxonomy" id="74649"/>
    <lineage>
        <taxon>Eukaryota</taxon>
        <taxon>Viridiplantae</taxon>
        <taxon>Streptophyta</taxon>
        <taxon>Embryophyta</taxon>
        <taxon>Tracheophyta</taxon>
        <taxon>Spermatophyta</taxon>
        <taxon>Magnoliopsida</taxon>
        <taxon>eudicotyledons</taxon>
        <taxon>Gunneridae</taxon>
        <taxon>Pentapetalae</taxon>
        <taxon>rosids</taxon>
        <taxon>fabids</taxon>
        <taxon>Rosales</taxon>
        <taxon>Rosaceae</taxon>
        <taxon>Rosoideae</taxon>
        <taxon>Rosoideae incertae sedis</taxon>
        <taxon>Rosa</taxon>
    </lineage>
</organism>
<dbReference type="PANTHER" id="PTHR45749">
    <property type="match status" value="1"/>
</dbReference>
<gene>
    <name evidence="2" type="ORF">RchiOBHm_Chr1g0377611</name>
</gene>
<dbReference type="AlphaFoldDB" id="A0A2P6SN31"/>
<dbReference type="EMBL" id="PDCK01000039">
    <property type="protein sequence ID" value="PRQ60105.1"/>
    <property type="molecule type" value="Genomic_DNA"/>
</dbReference>
<dbReference type="Gramene" id="PRQ60105">
    <property type="protein sequence ID" value="PRQ60105"/>
    <property type="gene ID" value="RchiOBHm_Chr1g0377611"/>
</dbReference>
<evidence type="ECO:0000313" key="3">
    <source>
        <dbReference type="Proteomes" id="UP000238479"/>
    </source>
</evidence>
<name>A0A2P6SN31_ROSCH</name>
<keyword evidence="3" id="KW-1185">Reference proteome</keyword>